<comment type="caution">
    <text evidence="2">The sequence shown here is derived from an EMBL/GenBank/DDBJ whole genome shotgun (WGS) entry which is preliminary data.</text>
</comment>
<evidence type="ECO:0000313" key="2">
    <source>
        <dbReference type="EMBL" id="EHK15284.1"/>
    </source>
</evidence>
<evidence type="ECO:0000313" key="3">
    <source>
        <dbReference type="Proteomes" id="UP000007115"/>
    </source>
</evidence>
<dbReference type="STRING" id="413071.G9NC59"/>
<dbReference type="AlphaFoldDB" id="G9NC59"/>
<feature type="signal peptide" evidence="1">
    <location>
        <begin position="1"/>
        <end position="23"/>
    </location>
</feature>
<feature type="chain" id="PRO_5003524286" evidence="1">
    <location>
        <begin position="24"/>
        <end position="99"/>
    </location>
</feature>
<keyword evidence="1" id="KW-0732">Signal</keyword>
<organism evidence="2 3">
    <name type="scientific">Hypocrea virens (strain Gv29-8 / FGSC 10586)</name>
    <name type="common">Gliocladium virens</name>
    <name type="synonym">Trichoderma virens</name>
    <dbReference type="NCBI Taxonomy" id="413071"/>
    <lineage>
        <taxon>Eukaryota</taxon>
        <taxon>Fungi</taxon>
        <taxon>Dikarya</taxon>
        <taxon>Ascomycota</taxon>
        <taxon>Pezizomycotina</taxon>
        <taxon>Sordariomycetes</taxon>
        <taxon>Hypocreomycetidae</taxon>
        <taxon>Hypocreales</taxon>
        <taxon>Hypocreaceae</taxon>
        <taxon>Trichoderma</taxon>
    </lineage>
</organism>
<proteinExistence type="predicted"/>
<dbReference type="RefSeq" id="XP_013949487.1">
    <property type="nucleotide sequence ID" value="XM_014094012.1"/>
</dbReference>
<dbReference type="VEuPathDB" id="FungiDB:TRIVIDRAFT_38080"/>
<sequence length="99" mass="10869">MVQFNIATLASVAILSNACFVSAKSCRSGGIYCGYALQQKGKCQYRDDIIVELKASHQPTDGRHIDHSLFSCLQHGKIDFQKFCNNGCVGGDKKDDYCS</sequence>
<keyword evidence="3" id="KW-1185">Reference proteome</keyword>
<accession>G9NC59</accession>
<dbReference type="InParanoid" id="G9NC59"/>
<dbReference type="eggNOG" id="ENOG502SSHG">
    <property type="taxonomic scope" value="Eukaryota"/>
</dbReference>
<protein>
    <submittedName>
        <fullName evidence="2">Uncharacterized protein</fullName>
    </submittedName>
</protein>
<reference evidence="2 3" key="1">
    <citation type="journal article" date="2011" name="Genome Biol.">
        <title>Comparative genome sequence analysis underscores mycoparasitism as the ancestral life style of Trichoderma.</title>
        <authorList>
            <person name="Kubicek C.P."/>
            <person name="Herrera-Estrella A."/>
            <person name="Seidl-Seiboth V."/>
            <person name="Martinez D.A."/>
            <person name="Druzhinina I.S."/>
            <person name="Thon M."/>
            <person name="Zeilinger S."/>
            <person name="Casas-Flores S."/>
            <person name="Horwitz B.A."/>
            <person name="Mukherjee P.K."/>
            <person name="Mukherjee M."/>
            <person name="Kredics L."/>
            <person name="Alcaraz L.D."/>
            <person name="Aerts A."/>
            <person name="Antal Z."/>
            <person name="Atanasova L."/>
            <person name="Cervantes-Badillo M.G."/>
            <person name="Challacombe J."/>
            <person name="Chertkov O."/>
            <person name="McCluskey K."/>
            <person name="Coulpier F."/>
            <person name="Deshpande N."/>
            <person name="von Doehren H."/>
            <person name="Ebbole D.J."/>
            <person name="Esquivel-Naranjo E.U."/>
            <person name="Fekete E."/>
            <person name="Flipphi M."/>
            <person name="Glaser F."/>
            <person name="Gomez-Rodriguez E.Y."/>
            <person name="Gruber S."/>
            <person name="Han C."/>
            <person name="Henrissat B."/>
            <person name="Hermosa R."/>
            <person name="Hernandez-Onate M."/>
            <person name="Karaffa L."/>
            <person name="Kosti I."/>
            <person name="Le Crom S."/>
            <person name="Lindquist E."/>
            <person name="Lucas S."/>
            <person name="Luebeck M."/>
            <person name="Luebeck P.S."/>
            <person name="Margeot A."/>
            <person name="Metz B."/>
            <person name="Misra M."/>
            <person name="Nevalainen H."/>
            <person name="Omann M."/>
            <person name="Packer N."/>
            <person name="Perrone G."/>
            <person name="Uresti-Rivera E.E."/>
            <person name="Salamov A."/>
            <person name="Schmoll M."/>
            <person name="Seiboth B."/>
            <person name="Shapiro H."/>
            <person name="Sukno S."/>
            <person name="Tamayo-Ramos J.A."/>
            <person name="Tisch D."/>
            <person name="Wiest A."/>
            <person name="Wilkinson H.H."/>
            <person name="Zhang M."/>
            <person name="Coutinho P.M."/>
            <person name="Kenerley C.M."/>
            <person name="Monte E."/>
            <person name="Baker S.E."/>
            <person name="Grigoriev I.V."/>
        </authorList>
    </citation>
    <scope>NUCLEOTIDE SEQUENCE [LARGE SCALE GENOMIC DNA]</scope>
    <source>
        <strain evidence="3">Gv29-8 / FGSC 10586</strain>
    </source>
</reference>
<dbReference type="Proteomes" id="UP000007115">
    <property type="component" value="Unassembled WGS sequence"/>
</dbReference>
<gene>
    <name evidence="2" type="ORF">TRIVIDRAFT_38080</name>
</gene>
<dbReference type="OrthoDB" id="4186099at2759"/>
<dbReference type="HOGENOM" id="CLU_138695_1_0_1"/>
<dbReference type="GeneID" id="25793677"/>
<dbReference type="EMBL" id="ABDF02000092">
    <property type="protein sequence ID" value="EHK15284.1"/>
    <property type="molecule type" value="Genomic_DNA"/>
</dbReference>
<evidence type="ECO:0000256" key="1">
    <source>
        <dbReference type="SAM" id="SignalP"/>
    </source>
</evidence>
<name>G9NC59_HYPVG</name>